<feature type="compositionally biased region" description="Low complexity" evidence="2">
    <location>
        <begin position="641"/>
        <end position="650"/>
    </location>
</feature>
<evidence type="ECO:0000313" key="4">
    <source>
        <dbReference type="Proteomes" id="UP000283210"/>
    </source>
</evidence>
<dbReference type="AlphaFoldDB" id="A0A3S2Q093"/>
<name>A0A3S2Q093_ORYJA</name>
<feature type="compositionally biased region" description="Acidic residues" evidence="2">
    <location>
        <begin position="347"/>
        <end position="358"/>
    </location>
</feature>
<keyword evidence="4" id="KW-1185">Reference proteome</keyword>
<gene>
    <name evidence="3" type="ORF">OJAV_G00123720</name>
</gene>
<feature type="compositionally biased region" description="Low complexity" evidence="2">
    <location>
        <begin position="538"/>
        <end position="573"/>
    </location>
</feature>
<proteinExistence type="predicted"/>
<organism evidence="3 4">
    <name type="scientific">Oryzias javanicus</name>
    <name type="common">Javanese ricefish</name>
    <name type="synonym">Aplocheilus javanicus</name>
    <dbReference type="NCBI Taxonomy" id="123683"/>
    <lineage>
        <taxon>Eukaryota</taxon>
        <taxon>Metazoa</taxon>
        <taxon>Chordata</taxon>
        <taxon>Craniata</taxon>
        <taxon>Vertebrata</taxon>
        <taxon>Euteleostomi</taxon>
        <taxon>Actinopterygii</taxon>
        <taxon>Neopterygii</taxon>
        <taxon>Teleostei</taxon>
        <taxon>Neoteleostei</taxon>
        <taxon>Acanthomorphata</taxon>
        <taxon>Ovalentaria</taxon>
        <taxon>Atherinomorphae</taxon>
        <taxon>Beloniformes</taxon>
        <taxon>Adrianichthyidae</taxon>
        <taxon>Oryziinae</taxon>
        <taxon>Oryzias</taxon>
    </lineage>
</organism>
<feature type="compositionally biased region" description="Polar residues" evidence="2">
    <location>
        <begin position="411"/>
        <end position="426"/>
    </location>
</feature>
<dbReference type="PANTHER" id="PTHR45615:SF8">
    <property type="entry name" value="UNCONVENTIONAL MYOSIN-XVIIIB"/>
    <property type="match status" value="1"/>
</dbReference>
<accession>A0A3S2Q093</accession>
<dbReference type="GO" id="GO:0016460">
    <property type="term" value="C:myosin II complex"/>
    <property type="evidence" value="ECO:0007669"/>
    <property type="project" value="TreeGrafter"/>
</dbReference>
<dbReference type="GO" id="GO:0051015">
    <property type="term" value="F:actin filament binding"/>
    <property type="evidence" value="ECO:0007669"/>
    <property type="project" value="TreeGrafter"/>
</dbReference>
<protein>
    <recommendedName>
        <fullName evidence="5">Myosin tail domain-containing protein</fullName>
    </recommendedName>
</protein>
<feature type="coiled-coil region" evidence="1">
    <location>
        <begin position="94"/>
        <end position="208"/>
    </location>
</feature>
<reference evidence="3 4" key="1">
    <citation type="submission" date="2018-11" db="EMBL/GenBank/DDBJ databases">
        <authorList>
            <person name="Lopez-Roques C."/>
            <person name="Donnadieu C."/>
            <person name="Bouchez O."/>
            <person name="Klopp C."/>
            <person name="Cabau C."/>
            <person name="Zahm M."/>
        </authorList>
    </citation>
    <scope>NUCLEOTIDE SEQUENCE [LARGE SCALE GENOMIC DNA]</scope>
    <source>
        <strain evidence="3">RS831</strain>
        <tissue evidence="3">Whole body</tissue>
    </source>
</reference>
<dbReference type="GO" id="GO:0016461">
    <property type="term" value="C:unconventional myosin complex"/>
    <property type="evidence" value="ECO:0007669"/>
    <property type="project" value="TreeGrafter"/>
</dbReference>
<evidence type="ECO:0000256" key="1">
    <source>
        <dbReference type="SAM" id="Coils"/>
    </source>
</evidence>
<feature type="compositionally biased region" description="Basic and acidic residues" evidence="2">
    <location>
        <begin position="695"/>
        <end position="704"/>
    </location>
</feature>
<dbReference type="OrthoDB" id="2505895at2759"/>
<dbReference type="EMBL" id="CM012448">
    <property type="protein sequence ID" value="RVE66164.1"/>
    <property type="molecule type" value="Genomic_DNA"/>
</dbReference>
<dbReference type="Proteomes" id="UP000283210">
    <property type="component" value="Chromosome 12"/>
</dbReference>
<evidence type="ECO:0000256" key="2">
    <source>
        <dbReference type="SAM" id="MobiDB-lite"/>
    </source>
</evidence>
<reference evidence="3 4" key="2">
    <citation type="submission" date="2019-01" db="EMBL/GenBank/DDBJ databases">
        <title>A chromosome length genome reference of the Java medaka (oryzias javanicus).</title>
        <authorList>
            <person name="Herpin A."/>
            <person name="Takehana Y."/>
            <person name="Naruse K."/>
            <person name="Ansai S."/>
            <person name="Kawaguchi M."/>
        </authorList>
    </citation>
    <scope>NUCLEOTIDE SEQUENCE [LARGE SCALE GENOMIC DNA]</scope>
    <source>
        <strain evidence="3">RS831</strain>
        <tissue evidence="3">Whole body</tissue>
    </source>
</reference>
<evidence type="ECO:0000313" key="3">
    <source>
        <dbReference type="EMBL" id="RVE66164.1"/>
    </source>
</evidence>
<dbReference type="GO" id="GO:0031032">
    <property type="term" value="P:actomyosin structure organization"/>
    <property type="evidence" value="ECO:0007669"/>
    <property type="project" value="TreeGrafter"/>
</dbReference>
<dbReference type="GO" id="GO:0032982">
    <property type="term" value="C:myosin filament"/>
    <property type="evidence" value="ECO:0007669"/>
    <property type="project" value="TreeGrafter"/>
</dbReference>
<keyword evidence="1" id="KW-0175">Coiled coil</keyword>
<feature type="compositionally biased region" description="Low complexity" evidence="2">
    <location>
        <begin position="374"/>
        <end position="384"/>
    </location>
</feature>
<sequence>MWFRPSRLSSQLRQLEMQLEQEYEEKQMVVHEKHDLEGLIATLCEQVGHRDFDVEKKLRRDLKRTRALLADSQLLLAAIDGSGSGQPNGSKEQIERLHCQLEESEARRLEAEKVQKMLSQELENAQLELESLCKQKSLVDEQVALLQHEKADLLKRVEEDQEDLNELMKKHKALIAQSSSDISQIRELQAELEEVKKHRHALQEQLQQRVSRLQFLEASTVGRSIVSKQEARVCDLENKLEFQRGQVKRFEVLVLRLRDSVVRLGEELEQSAQAEAREKENARYCQQRLQEMRVEMEELSQREQESSRRRMELEMQVEELTAVRQTLQADLETSIRRIVDLQAALEEVESSDDSDDESVQTAVESFSRRKDLDSVSSVGSVGTEDVGEGTRRWAGGSRGGSRAGGSPYSSQDGRQSVTDTMSTYSFRSCVDPDDEGSEPGGVGAPHLSRAPSSSALSELLDGLRKRRAADAADGGGSTVSLPIYQTTGASTLRRRSSALSVGAEDVQEACPRPGILKPSSPLLPRAASRSSGEANTKPPLFSSSEAPPSLPALPRLSSLSSSLFPRRPPSISIPEEDSEDSARSTLTPALRSPQAPRHRRLAPADEGEGPLGSEPLVFQNRRLTGDRDNAASDILPAIRRSQSTSSLASSVRGGRRALSVHFGELPPSTRSRRSSDTESSSSGSSQGGGSRRRRETPQGERLEAEGSEGGDVASVMRKYLKKEVD</sequence>
<dbReference type="PANTHER" id="PTHR45615">
    <property type="entry name" value="MYOSIN HEAVY CHAIN, NON-MUSCLE"/>
    <property type="match status" value="1"/>
</dbReference>
<evidence type="ECO:0008006" key="5">
    <source>
        <dbReference type="Google" id="ProtNLM"/>
    </source>
</evidence>
<dbReference type="GO" id="GO:0005737">
    <property type="term" value="C:cytoplasm"/>
    <property type="evidence" value="ECO:0007669"/>
    <property type="project" value="TreeGrafter"/>
</dbReference>
<feature type="region of interest" description="Disordered" evidence="2">
    <location>
        <begin position="347"/>
        <end position="725"/>
    </location>
</feature>